<feature type="transmembrane region" description="Helical" evidence="10">
    <location>
        <begin position="1089"/>
        <end position="1110"/>
    </location>
</feature>
<feature type="transmembrane region" description="Helical" evidence="10">
    <location>
        <begin position="289"/>
        <end position="311"/>
    </location>
</feature>
<dbReference type="PANTHER" id="PTHR24223">
    <property type="entry name" value="ATP-BINDING CASSETTE SUB-FAMILY C"/>
    <property type="match status" value="1"/>
</dbReference>
<dbReference type="InterPro" id="IPR027417">
    <property type="entry name" value="P-loop_NTPase"/>
</dbReference>
<proteinExistence type="predicted"/>
<feature type="region of interest" description="Disordered" evidence="9">
    <location>
        <begin position="823"/>
        <end position="844"/>
    </location>
</feature>
<dbReference type="SUPFAM" id="SSF52047">
    <property type="entry name" value="RNI-like"/>
    <property type="match status" value="1"/>
</dbReference>
<dbReference type="CDD" id="cd18580">
    <property type="entry name" value="ABC_6TM_ABCC_D2"/>
    <property type="match status" value="1"/>
</dbReference>
<evidence type="ECO:0000256" key="6">
    <source>
        <dbReference type="ARBA" id="ARBA00022989"/>
    </source>
</evidence>
<evidence type="ECO:0000256" key="2">
    <source>
        <dbReference type="ARBA" id="ARBA00022448"/>
    </source>
</evidence>
<feature type="transmembrane region" description="Helical" evidence="10">
    <location>
        <begin position="902"/>
        <end position="932"/>
    </location>
</feature>
<dbReference type="PROSITE" id="PS50929">
    <property type="entry name" value="ABC_TM1F"/>
    <property type="match status" value="2"/>
</dbReference>
<evidence type="ECO:0000259" key="12">
    <source>
        <dbReference type="PROSITE" id="PS50929"/>
    </source>
</evidence>
<dbReference type="Pfam" id="PF00664">
    <property type="entry name" value="ABC_membrane"/>
    <property type="match status" value="2"/>
</dbReference>
<evidence type="ECO:0000256" key="10">
    <source>
        <dbReference type="SAM" id="Phobius"/>
    </source>
</evidence>
<evidence type="ECO:0000313" key="13">
    <source>
        <dbReference type="EMBL" id="KAK8051302.1"/>
    </source>
</evidence>
<feature type="region of interest" description="Disordered" evidence="9">
    <location>
        <begin position="562"/>
        <end position="582"/>
    </location>
</feature>
<dbReference type="InterPro" id="IPR044726">
    <property type="entry name" value="ABCC_6TM_D2"/>
</dbReference>
<dbReference type="InterPro" id="IPR056227">
    <property type="entry name" value="TMD0_ABC"/>
</dbReference>
<dbReference type="Pfam" id="PF24357">
    <property type="entry name" value="TMD0_ABC"/>
    <property type="match status" value="1"/>
</dbReference>
<evidence type="ECO:0000256" key="9">
    <source>
        <dbReference type="SAM" id="MobiDB-lite"/>
    </source>
</evidence>
<dbReference type="CDD" id="cd18579">
    <property type="entry name" value="ABC_6TM_ABCC_D1"/>
    <property type="match status" value="1"/>
</dbReference>
<feature type="transmembrane region" description="Helical" evidence="10">
    <location>
        <begin position="388"/>
        <end position="406"/>
    </location>
</feature>
<comment type="subcellular location">
    <subcellularLocation>
        <location evidence="1">Membrane</location>
        <topology evidence="1">Multi-pass membrane protein</topology>
    </subcellularLocation>
</comment>
<feature type="transmembrane region" description="Helical" evidence="10">
    <location>
        <begin position="854"/>
        <end position="882"/>
    </location>
</feature>
<feature type="region of interest" description="Disordered" evidence="9">
    <location>
        <begin position="1492"/>
        <end position="1541"/>
    </location>
</feature>
<dbReference type="InterPro" id="IPR050173">
    <property type="entry name" value="ABC_transporter_C-like"/>
</dbReference>
<dbReference type="PANTHER" id="PTHR24223:SF399">
    <property type="entry name" value="ABC TRANSPORTER ATNG"/>
    <property type="match status" value="1"/>
</dbReference>
<dbReference type="EMBL" id="JAQQWK010000002">
    <property type="protein sequence ID" value="KAK8051302.1"/>
    <property type="molecule type" value="Genomic_DNA"/>
</dbReference>
<comment type="caution">
    <text evidence="13">The sequence shown here is derived from an EMBL/GenBank/DDBJ whole genome shotgun (WGS) entry which is preliminary data.</text>
</comment>
<sequence>MNATANCALANDGWFGPTVQGCRDNFDFTLSFEQYIFTILPASALLIFAPFRIFHLRKHPAVVGGSFLRHLKLGALLSFAALQLAYCIVWATWSPKGSAIRSAATAAASISFIATLFACVLSYSEHARSVKPSSTLNAYLLISIILDVATLRTVWRSQLPVSIQAVATASFGLKAAILVLEATEKRRYILNKGYVRSPEETSGIYTQGLFLWLNSLLRNGFRQLLKPTDLFPVEEGMSAAVLDDKFWKNWHRSSESNKIGLLAFTICQPLLLSRFLFHLQSTSEPANIGYGLVAAYGIVYIGMAVSSAFYYNRASRMATMLRGMLVSAVYRKTIGISVTVTDESASVTLMSTDVEAIARAARFIHDIWADIVQVTIATWLLSRQIGPAAAAPIMVCIISLGLTFYMSPKAQGAMGAWIEKVQRRVGITSKMLGHMKSIKMSGLTKSLAASINQMRADEIKAAAPFRLISSLSATVGQIPILLAPVATFAFFAITALRTGQTFEATRVFSSLSFVILLAAPLFGTLETIFDTFSALACFERIQKYLNNQPRRDGRRMDVLLAGPGQSQGLPSSGGRPSGRESQYAYNDGAELTNMPTRPASLQLDAAASYDVQLRDPSFGWADDGKFVVSNVSFVAKKDQFVLLAGPVASGKSTLLKGLLGEVPFTSGTVTLSRRKTSWCDQTPWLTKDFAQLPGGDDSMVGSKGISLSGGQKQRVALARAVYSKPEIALFDDIFSGLDENTANSVCTRLFSIGEGLLRSWGTTVVLATQSAFALPVADLIIILGQQGSIEEMGTLSEVSTRPGFTNLFSLPDKHAVDEDITNMESTAVKSPPNNSTEDAKPNDKRRQLGDHAAYGFYFSSLGVAFAAILLALEVFNAFFQTFPSVWLKWWTDASAAEGNNDIGLYLVVYAALQVAGVISFFAITWFVLLKIIEKSGLEMHRRLLHAAVRAPLSLFTTEDTGSITTKFSQDLGQLDHNLPMGMLVSINSLLVCIAQAVLIASATWYLAISFPVLVGVIYCLQKVFLRTSRQLRLMDLEEKAPIYTQFIDTLAGLTTIRAFSWEEASTELNHDLVDRSQKPFYLLLMVQQWLVLVLDLIVAALALLVVGLAVRLRDTVSIGFTGVSLVQLITFAETAKMLIQWWTSLETSIGAVSRIRQFTEESQDENLPGENQSVPENWPARGSIEIRGISASYGEGVRLSKALDDVTISVKAGEKVGIVGRTGSGKSSLLLTIVRMLDISAGSITVDGLDLATLSREEVRSRLITITQDQFFLPGTVRQNIDPYESSSVAEIEAVISKVGLWDAIQEKGGLDADFDEEMLSHGQRQLFFLARAILRKECGRLVLLDEATSSVDQATEARVQKLIREEFRDHTVIAIAHRLQTIPDFDRVVVLEKGYIVEQGKPNDLLRSQGPSKQQWKTSTQVFEAAFYCPAIPQPLEGASSQTNPDHARSVNDILSDLRRSNLNSAGASHGSLLPQNAPSVPPAIRHIFQIPDTPAPAPRRPQRRGPNGRRVPPGPPPPRSWLALSQSRHAPSAHQHPAASHIQNWPLPGAYYPDDGSLVDVTLRHMATDWVTQRDWNRFYLYTLSGGMRSALLHYVSTLHESGISAADIRLVLGGPPESELAEYDLEKPDINKLNKDIFHLDLTGSIGKGLSLKSLTDLLFVTTRQQQGEVEVQDSWDAPELISEPTKLLPNLTHLSLAMSPTSTSSASWKQLLTLASKLPTLTHLNLSGWPAPSLTPNAMAAKVVSPVTGRTANYGATNHYSHILDDDWSEAVLILRKLSKALYSLVYLDLTGCGDWFPALRKEAEGENSTSSVDWASDWGKIEVLRLCSGYAADPDSTAHLSRLWDWKRQAVVVEKNIRSQRAGRGRFITVEMDKLPDLVESPVGVNTGLAHNV</sequence>
<feature type="transmembrane region" description="Helical" evidence="10">
    <location>
        <begin position="35"/>
        <end position="54"/>
    </location>
</feature>
<name>A0ABR1TXF3_9PEZI</name>
<evidence type="ECO:0000256" key="7">
    <source>
        <dbReference type="ARBA" id="ARBA00023136"/>
    </source>
</evidence>
<dbReference type="SMART" id="SM00382">
    <property type="entry name" value="AAA"/>
    <property type="match status" value="2"/>
</dbReference>
<feature type="transmembrane region" description="Helical" evidence="10">
    <location>
        <begin position="136"/>
        <end position="155"/>
    </location>
</feature>
<dbReference type="CDD" id="cd03244">
    <property type="entry name" value="ABCC_MRP_domain2"/>
    <property type="match status" value="1"/>
</dbReference>
<feature type="transmembrane region" description="Helical" evidence="10">
    <location>
        <begin position="161"/>
        <end position="180"/>
    </location>
</feature>
<feature type="transmembrane region" description="Helical" evidence="10">
    <location>
        <begin position="99"/>
        <end position="124"/>
    </location>
</feature>
<dbReference type="Pfam" id="PF00005">
    <property type="entry name" value="ABC_tran"/>
    <property type="match status" value="2"/>
</dbReference>
<keyword evidence="3 10" id="KW-0812">Transmembrane</keyword>
<feature type="domain" description="ABC transporter" evidence="11">
    <location>
        <begin position="1184"/>
        <end position="1419"/>
    </location>
</feature>
<dbReference type="PROSITE" id="PS00211">
    <property type="entry name" value="ABC_TRANSPORTER_1"/>
    <property type="match status" value="2"/>
</dbReference>
<evidence type="ECO:0000256" key="5">
    <source>
        <dbReference type="ARBA" id="ARBA00022840"/>
    </source>
</evidence>
<dbReference type="Gene3D" id="1.20.1560.10">
    <property type="entry name" value="ABC transporter type 1, transmembrane domain"/>
    <property type="match status" value="2"/>
</dbReference>
<dbReference type="InterPro" id="IPR044746">
    <property type="entry name" value="ABCC_6TM_D1"/>
</dbReference>
<dbReference type="InterPro" id="IPR036640">
    <property type="entry name" value="ABC1_TM_sf"/>
</dbReference>
<feature type="transmembrane region" description="Helical" evidence="10">
    <location>
        <begin position="513"/>
        <end position="538"/>
    </location>
</feature>
<reference evidence="13 14" key="1">
    <citation type="submission" date="2023-01" db="EMBL/GenBank/DDBJ databases">
        <title>Analysis of 21 Apiospora genomes using comparative genomics revels a genus with tremendous synthesis potential of carbohydrate active enzymes and secondary metabolites.</title>
        <authorList>
            <person name="Sorensen T."/>
        </authorList>
    </citation>
    <scope>NUCLEOTIDE SEQUENCE [LARGE SCALE GENOMIC DNA]</scope>
    <source>
        <strain evidence="13 14">CBS 33761</strain>
    </source>
</reference>
<evidence type="ECO:0000259" key="11">
    <source>
        <dbReference type="PROSITE" id="PS50893"/>
    </source>
</evidence>
<keyword evidence="5" id="KW-0067">ATP-binding</keyword>
<feature type="transmembrane region" description="Helical" evidence="10">
    <location>
        <begin position="1004"/>
        <end position="1025"/>
    </location>
</feature>
<dbReference type="PROSITE" id="PS50893">
    <property type="entry name" value="ABC_TRANSPORTER_2"/>
    <property type="match status" value="2"/>
</dbReference>
<feature type="domain" description="ABC transmembrane type-1" evidence="12">
    <location>
        <begin position="867"/>
        <end position="1147"/>
    </location>
</feature>
<feature type="compositionally biased region" description="Polar residues" evidence="9">
    <location>
        <begin position="823"/>
        <end position="836"/>
    </location>
</feature>
<dbReference type="InterPro" id="IPR003593">
    <property type="entry name" value="AAA+_ATPase"/>
</dbReference>
<keyword evidence="7 10" id="KW-0472">Membrane</keyword>
<dbReference type="Proteomes" id="UP001444661">
    <property type="component" value="Unassembled WGS sequence"/>
</dbReference>
<evidence type="ECO:0000256" key="8">
    <source>
        <dbReference type="ARBA" id="ARBA00023180"/>
    </source>
</evidence>
<dbReference type="SUPFAM" id="SSF52540">
    <property type="entry name" value="P-loop containing nucleoside triphosphate hydrolases"/>
    <property type="match status" value="2"/>
</dbReference>
<dbReference type="SUPFAM" id="SSF90123">
    <property type="entry name" value="ABC transporter transmembrane region"/>
    <property type="match status" value="2"/>
</dbReference>
<dbReference type="InterPro" id="IPR003439">
    <property type="entry name" value="ABC_transporter-like_ATP-bd"/>
</dbReference>
<keyword evidence="2" id="KW-0813">Transport</keyword>
<feature type="compositionally biased region" description="Low complexity" evidence="9">
    <location>
        <begin position="1531"/>
        <end position="1541"/>
    </location>
</feature>
<keyword evidence="8" id="KW-0325">Glycoprotein</keyword>
<gene>
    <name evidence="13" type="ORF">PG993_002687</name>
</gene>
<evidence type="ECO:0000256" key="4">
    <source>
        <dbReference type="ARBA" id="ARBA00022741"/>
    </source>
</evidence>
<evidence type="ECO:0000256" key="1">
    <source>
        <dbReference type="ARBA" id="ARBA00004141"/>
    </source>
</evidence>
<dbReference type="Gene3D" id="3.40.50.300">
    <property type="entry name" value="P-loop containing nucleotide triphosphate hydrolases"/>
    <property type="match status" value="3"/>
</dbReference>
<evidence type="ECO:0008006" key="15">
    <source>
        <dbReference type="Google" id="ProtNLM"/>
    </source>
</evidence>
<feature type="domain" description="ABC transmembrane type-1" evidence="12">
    <location>
        <begin position="263"/>
        <end position="521"/>
    </location>
</feature>
<feature type="transmembrane region" description="Helical" evidence="10">
    <location>
        <begin position="978"/>
        <end position="998"/>
    </location>
</feature>
<keyword evidence="6 10" id="KW-1133">Transmembrane helix</keyword>
<feature type="transmembrane region" description="Helical" evidence="10">
    <location>
        <begin position="259"/>
        <end position="277"/>
    </location>
</feature>
<evidence type="ECO:0000256" key="3">
    <source>
        <dbReference type="ARBA" id="ARBA00022692"/>
    </source>
</evidence>
<dbReference type="InterPro" id="IPR017871">
    <property type="entry name" value="ABC_transporter-like_CS"/>
</dbReference>
<evidence type="ECO:0000313" key="14">
    <source>
        <dbReference type="Proteomes" id="UP001444661"/>
    </source>
</evidence>
<keyword evidence="4" id="KW-0547">Nucleotide-binding</keyword>
<feature type="transmembrane region" description="Helical" evidence="10">
    <location>
        <begin position="467"/>
        <end position="493"/>
    </location>
</feature>
<organism evidence="13 14">
    <name type="scientific">Apiospora rasikravindrae</name>
    <dbReference type="NCBI Taxonomy" id="990691"/>
    <lineage>
        <taxon>Eukaryota</taxon>
        <taxon>Fungi</taxon>
        <taxon>Dikarya</taxon>
        <taxon>Ascomycota</taxon>
        <taxon>Pezizomycotina</taxon>
        <taxon>Sordariomycetes</taxon>
        <taxon>Xylariomycetidae</taxon>
        <taxon>Amphisphaeriales</taxon>
        <taxon>Apiosporaceae</taxon>
        <taxon>Apiospora</taxon>
    </lineage>
</organism>
<keyword evidence="14" id="KW-1185">Reference proteome</keyword>
<dbReference type="InterPro" id="IPR011527">
    <property type="entry name" value="ABC1_TM_dom"/>
</dbReference>
<feature type="transmembrane region" description="Helical" evidence="10">
    <location>
        <begin position="75"/>
        <end position="93"/>
    </location>
</feature>
<protein>
    <recommendedName>
        <fullName evidence="15">ABC transporter</fullName>
    </recommendedName>
</protein>
<accession>A0ABR1TXF3</accession>
<feature type="domain" description="ABC transporter" evidence="11">
    <location>
        <begin position="611"/>
        <end position="811"/>
    </location>
</feature>